<dbReference type="InterPro" id="IPR036388">
    <property type="entry name" value="WH-like_DNA-bd_sf"/>
</dbReference>
<evidence type="ECO:0000256" key="3">
    <source>
        <dbReference type="ARBA" id="ARBA00023125"/>
    </source>
</evidence>
<accession>A0ABP9F0E2</accession>
<dbReference type="Gene3D" id="1.10.10.10">
    <property type="entry name" value="Winged helix-like DNA-binding domain superfamily/Winged helix DNA-binding domain"/>
    <property type="match status" value="1"/>
</dbReference>
<comment type="caution">
    <text evidence="5">The sequence shown here is derived from an EMBL/GenBank/DDBJ whole genome shotgun (WGS) entry which is preliminary data.</text>
</comment>
<name>A0ABP9F0E2_9GAMM</name>
<evidence type="ECO:0000256" key="2">
    <source>
        <dbReference type="ARBA" id="ARBA00023015"/>
    </source>
</evidence>
<dbReference type="RefSeq" id="WP_345335283.1">
    <property type="nucleotide sequence ID" value="NZ_BAABJZ010000068.1"/>
</dbReference>
<protein>
    <submittedName>
        <fullName evidence="5">BlaI/MecI/CopY family transcriptional regulator</fullName>
    </submittedName>
</protein>
<proteinExistence type="inferred from homology"/>
<reference evidence="6" key="1">
    <citation type="journal article" date="2019" name="Int. J. Syst. Evol. Microbiol.">
        <title>The Global Catalogue of Microorganisms (GCM) 10K type strain sequencing project: providing services to taxonomists for standard genome sequencing and annotation.</title>
        <authorList>
            <consortium name="The Broad Institute Genomics Platform"/>
            <consortium name="The Broad Institute Genome Sequencing Center for Infectious Disease"/>
            <person name="Wu L."/>
            <person name="Ma J."/>
        </authorList>
    </citation>
    <scope>NUCLEOTIDE SEQUENCE [LARGE SCALE GENOMIC DNA]</scope>
    <source>
        <strain evidence="6">JCM 18401</strain>
    </source>
</reference>
<dbReference type="Proteomes" id="UP001499988">
    <property type="component" value="Unassembled WGS sequence"/>
</dbReference>
<gene>
    <name evidence="5" type="ORF">GCM10023333_20440</name>
</gene>
<dbReference type="Gene3D" id="1.10.4040.10">
    <property type="entry name" value="Penicillinase repressor domain"/>
    <property type="match status" value="1"/>
</dbReference>
<keyword evidence="4" id="KW-0804">Transcription</keyword>
<dbReference type="InterPro" id="IPR005650">
    <property type="entry name" value="BlaI_family"/>
</dbReference>
<keyword evidence="2" id="KW-0805">Transcription regulation</keyword>
<dbReference type="EMBL" id="BAABJZ010000068">
    <property type="protein sequence ID" value="GAA4886909.1"/>
    <property type="molecule type" value="Genomic_DNA"/>
</dbReference>
<keyword evidence="6" id="KW-1185">Reference proteome</keyword>
<evidence type="ECO:0000313" key="5">
    <source>
        <dbReference type="EMBL" id="GAA4886909.1"/>
    </source>
</evidence>
<organism evidence="5 6">
    <name type="scientific">Ferrimonas pelagia</name>
    <dbReference type="NCBI Taxonomy" id="1177826"/>
    <lineage>
        <taxon>Bacteria</taxon>
        <taxon>Pseudomonadati</taxon>
        <taxon>Pseudomonadota</taxon>
        <taxon>Gammaproteobacteria</taxon>
        <taxon>Alteromonadales</taxon>
        <taxon>Ferrimonadaceae</taxon>
        <taxon>Ferrimonas</taxon>
    </lineage>
</organism>
<keyword evidence="3" id="KW-0238">DNA-binding</keyword>
<dbReference type="InterPro" id="IPR036390">
    <property type="entry name" value="WH_DNA-bd_sf"/>
</dbReference>
<evidence type="ECO:0000256" key="1">
    <source>
        <dbReference type="ARBA" id="ARBA00011046"/>
    </source>
</evidence>
<evidence type="ECO:0000313" key="6">
    <source>
        <dbReference type="Proteomes" id="UP001499988"/>
    </source>
</evidence>
<evidence type="ECO:0000256" key="4">
    <source>
        <dbReference type="ARBA" id="ARBA00023163"/>
    </source>
</evidence>
<sequence length="124" mass="14311">MTEISRSEYEVLEAIWLTHPASAQCIIERLNQTKPWHDKTVKTLLGRMVKKGAIGFEKQGKSYLYFPLLDRGAYQIAQSRSLINRLFGGRVAPMVAGFAKDQSLDKQDIEELKAFIERWEQEHD</sequence>
<comment type="similarity">
    <text evidence="1">Belongs to the BlaI transcriptional regulatory family.</text>
</comment>
<dbReference type="Pfam" id="PF03965">
    <property type="entry name" value="Penicillinase_R"/>
    <property type="match status" value="1"/>
</dbReference>
<dbReference type="SUPFAM" id="SSF46785">
    <property type="entry name" value="Winged helix' DNA-binding domain"/>
    <property type="match status" value="1"/>
</dbReference>
<dbReference type="PIRSF" id="PIRSF019455">
    <property type="entry name" value="CopR_AtkY"/>
    <property type="match status" value="1"/>
</dbReference>